<evidence type="ECO:0000313" key="1">
    <source>
        <dbReference type="EMBL" id="CEO50076.1"/>
    </source>
</evidence>
<dbReference type="AlphaFoldDB" id="A0A0B7K5Z1"/>
<sequence length="129" mass="15198">MANLDVIHAYRHLYRGLLQAIQFSKPARYVVRTQMRQAFREKGAALDKEAVKRTVWFLQAAARERGIEHQIVKNLIGVRVRNHIGRETWRSAYIREIQGTPFEEQRKKAFDHYNMTIAMLNKTMGLCLR</sequence>
<name>A0A0B7K5Z1_BIOOC</name>
<accession>A0A0B7K5Z1</accession>
<protein>
    <recommendedName>
        <fullName evidence="2">DUF1763-domain-containing protein</fullName>
    </recommendedName>
</protein>
<evidence type="ECO:0008006" key="2">
    <source>
        <dbReference type="Google" id="ProtNLM"/>
    </source>
</evidence>
<dbReference type="EMBL" id="CDPU01000017">
    <property type="protein sequence ID" value="CEO50076.1"/>
    <property type="molecule type" value="Genomic_DNA"/>
</dbReference>
<gene>
    <name evidence="1" type="ORF">BN869_000006133_1</name>
</gene>
<organism evidence="1">
    <name type="scientific">Bionectria ochroleuca</name>
    <name type="common">Gliocladium roseum</name>
    <dbReference type="NCBI Taxonomy" id="29856"/>
    <lineage>
        <taxon>Eukaryota</taxon>
        <taxon>Fungi</taxon>
        <taxon>Dikarya</taxon>
        <taxon>Ascomycota</taxon>
        <taxon>Pezizomycotina</taxon>
        <taxon>Sordariomycetes</taxon>
        <taxon>Hypocreomycetidae</taxon>
        <taxon>Hypocreales</taxon>
        <taxon>Bionectriaceae</taxon>
        <taxon>Clonostachys</taxon>
    </lineage>
</organism>
<reference evidence="1" key="1">
    <citation type="submission" date="2015-01" db="EMBL/GenBank/DDBJ databases">
        <authorList>
            <person name="Durling Mikael"/>
        </authorList>
    </citation>
    <scope>NUCLEOTIDE SEQUENCE</scope>
</reference>
<proteinExistence type="predicted"/>